<dbReference type="EMBL" id="MT631362">
    <property type="protein sequence ID" value="QNO48797.1"/>
    <property type="molecule type" value="Genomic_DNA"/>
</dbReference>
<dbReference type="InterPro" id="IPR045397">
    <property type="entry name" value="TumE-like"/>
</dbReference>
<evidence type="ECO:0000313" key="1">
    <source>
        <dbReference type="EMBL" id="QNO48797.1"/>
    </source>
</evidence>
<dbReference type="AlphaFoldDB" id="A0A7G9YLB3"/>
<name>A0A7G9YLB3_9EURY</name>
<proteinExistence type="predicted"/>
<dbReference type="Pfam" id="PF20126">
    <property type="entry name" value="TumE"/>
    <property type="match status" value="1"/>
</dbReference>
<organism evidence="1">
    <name type="scientific">Candidatus Methanogaster sp. ANME-2c ERB4</name>
    <dbReference type="NCBI Taxonomy" id="2759911"/>
    <lineage>
        <taxon>Archaea</taxon>
        <taxon>Methanobacteriati</taxon>
        <taxon>Methanobacteriota</taxon>
        <taxon>Stenosarchaea group</taxon>
        <taxon>Methanomicrobia</taxon>
        <taxon>Methanosarcinales</taxon>
        <taxon>ANME-2 cluster</taxon>
        <taxon>Candidatus Methanogasteraceae</taxon>
        <taxon>Candidatus Methanogaster</taxon>
    </lineage>
</organism>
<accession>A0A7G9YLB3</accession>
<sequence length="99" mass="11580">MQVIDYFSEIQNLLRSSIFVENADVEYEVKSRGIGIVHGILGLIDGSTLQFMELINIKRDKVIHLKYRYHLMNVNGEMVFRYDNAPIIQRLLLIHTINM</sequence>
<reference evidence="1" key="1">
    <citation type="submission" date="2020-06" db="EMBL/GenBank/DDBJ databases">
        <title>Unique genomic features of the anaerobic methanotrophic archaea.</title>
        <authorList>
            <person name="Chadwick G.L."/>
            <person name="Skennerton C.T."/>
            <person name="Laso-Perez R."/>
            <person name="Leu A.O."/>
            <person name="Speth D.R."/>
            <person name="Yu H."/>
            <person name="Morgan-Lang C."/>
            <person name="Hatzenpichler R."/>
            <person name="Goudeau D."/>
            <person name="Malmstrom R."/>
            <person name="Brazelton W.J."/>
            <person name="Woyke T."/>
            <person name="Hallam S.J."/>
            <person name="Tyson G.W."/>
            <person name="Wegener G."/>
            <person name="Boetius A."/>
            <person name="Orphan V."/>
        </authorList>
    </citation>
    <scope>NUCLEOTIDE SEQUENCE</scope>
</reference>
<protein>
    <submittedName>
        <fullName evidence="1">Uncharacterized protein</fullName>
    </submittedName>
</protein>
<gene>
    <name evidence="1" type="ORF">IMBEDNDK_00007</name>
</gene>